<sequence length="459" mass="51080">MQSSFSSNIEPAGRFHEDTLEDCISQIYADLEQTDTTFAGYLNTLWQSHQSNAQLHTQPTTYPSIATQDTNLVELDFSNVPPDYNFDFAPELAFQPIEPQSAPIVPHVPLLTPSIESIFSWAPENATYCRYVDGPSTYVSPALPMNELDFGVDPMAVVSNDLANYYSETSATTNGYSSIDDYVLPPPPDFSDSEPEAHQSPAVELREVRPSRKRRVNPRWSPSSDETVSDDEYQPASRKRRVAISLPQDTKRVKVEEGETILQTARRVEAAARRGEVRENITEKVRTNNRASDDTGISLTVYDQPLLVRCPALSGCDMRFGCVKEALAHCRQSHPGGSVRHFRCIFRDCDQGFTALGDVARHAESLLHNPRKGQRCLACLRSFTRVDALKRHCNLAGAAHVALHESRVKGGVQAVCANDEGLWTLKAPEGYKDSCRISMLAIDSVSWTDPETSLRKSKQ</sequence>
<dbReference type="RefSeq" id="XP_043007650.1">
    <property type="nucleotide sequence ID" value="XM_043155185.1"/>
</dbReference>
<organism evidence="4 5">
    <name type="scientific">Marasmius oreades</name>
    <name type="common">fairy-ring Marasmius</name>
    <dbReference type="NCBI Taxonomy" id="181124"/>
    <lineage>
        <taxon>Eukaryota</taxon>
        <taxon>Fungi</taxon>
        <taxon>Dikarya</taxon>
        <taxon>Basidiomycota</taxon>
        <taxon>Agaricomycotina</taxon>
        <taxon>Agaricomycetes</taxon>
        <taxon>Agaricomycetidae</taxon>
        <taxon>Agaricales</taxon>
        <taxon>Marasmiineae</taxon>
        <taxon>Marasmiaceae</taxon>
        <taxon>Marasmius</taxon>
    </lineage>
</organism>
<keyword evidence="5" id="KW-1185">Reference proteome</keyword>
<dbReference type="KEGG" id="more:E1B28_010232"/>
<keyword evidence="1" id="KW-0862">Zinc</keyword>
<dbReference type="Gene3D" id="3.30.160.60">
    <property type="entry name" value="Classic Zinc Finger"/>
    <property type="match status" value="1"/>
</dbReference>
<feature type="domain" description="C2H2-type" evidence="3">
    <location>
        <begin position="342"/>
        <end position="373"/>
    </location>
</feature>
<dbReference type="GeneID" id="66079308"/>
<dbReference type="EMBL" id="CM032186">
    <property type="protein sequence ID" value="KAG7091180.1"/>
    <property type="molecule type" value="Genomic_DNA"/>
</dbReference>
<dbReference type="Proteomes" id="UP001049176">
    <property type="component" value="Chromosome 6"/>
</dbReference>
<evidence type="ECO:0000256" key="2">
    <source>
        <dbReference type="SAM" id="MobiDB-lite"/>
    </source>
</evidence>
<dbReference type="InterPro" id="IPR013087">
    <property type="entry name" value="Znf_C2H2_type"/>
</dbReference>
<dbReference type="PROSITE" id="PS00028">
    <property type="entry name" value="ZINC_FINGER_C2H2_1"/>
    <property type="match status" value="1"/>
</dbReference>
<evidence type="ECO:0000313" key="5">
    <source>
        <dbReference type="Proteomes" id="UP001049176"/>
    </source>
</evidence>
<dbReference type="OrthoDB" id="2973714at2759"/>
<proteinExistence type="predicted"/>
<dbReference type="AlphaFoldDB" id="A0A9P7RXD2"/>
<reference evidence="4" key="1">
    <citation type="journal article" date="2021" name="Genome Biol. Evol.">
        <title>The assembled and annotated genome of the fairy-ring fungus Marasmius oreades.</title>
        <authorList>
            <person name="Hiltunen M."/>
            <person name="Ament-Velasquez S.L."/>
            <person name="Johannesson H."/>
        </authorList>
    </citation>
    <scope>NUCLEOTIDE SEQUENCE</scope>
    <source>
        <strain evidence="4">03SP1</strain>
    </source>
</reference>
<evidence type="ECO:0000313" key="4">
    <source>
        <dbReference type="EMBL" id="KAG7091180.1"/>
    </source>
</evidence>
<dbReference type="GO" id="GO:0008270">
    <property type="term" value="F:zinc ion binding"/>
    <property type="evidence" value="ECO:0007669"/>
    <property type="project" value="UniProtKB-KW"/>
</dbReference>
<keyword evidence="1" id="KW-0863">Zinc-finger</keyword>
<keyword evidence="1" id="KW-0479">Metal-binding</keyword>
<comment type="caution">
    <text evidence="4">The sequence shown here is derived from an EMBL/GenBank/DDBJ whole genome shotgun (WGS) entry which is preliminary data.</text>
</comment>
<dbReference type="SMART" id="SM00355">
    <property type="entry name" value="ZnF_C2H2"/>
    <property type="match status" value="3"/>
</dbReference>
<gene>
    <name evidence="4" type="ORF">E1B28_010232</name>
</gene>
<protein>
    <recommendedName>
        <fullName evidence="3">C2H2-type domain-containing protein</fullName>
    </recommendedName>
</protein>
<feature type="region of interest" description="Disordered" evidence="2">
    <location>
        <begin position="176"/>
        <end position="240"/>
    </location>
</feature>
<dbReference type="PROSITE" id="PS50157">
    <property type="entry name" value="ZINC_FINGER_C2H2_2"/>
    <property type="match status" value="1"/>
</dbReference>
<name>A0A9P7RXD2_9AGAR</name>
<accession>A0A9P7RXD2</accession>
<evidence type="ECO:0000259" key="3">
    <source>
        <dbReference type="PROSITE" id="PS50157"/>
    </source>
</evidence>
<evidence type="ECO:0000256" key="1">
    <source>
        <dbReference type="PROSITE-ProRule" id="PRU00042"/>
    </source>
</evidence>